<organism evidence="4 5">
    <name type="scientific">Buddleja alternifolia</name>
    <dbReference type="NCBI Taxonomy" id="168488"/>
    <lineage>
        <taxon>Eukaryota</taxon>
        <taxon>Viridiplantae</taxon>
        <taxon>Streptophyta</taxon>
        <taxon>Embryophyta</taxon>
        <taxon>Tracheophyta</taxon>
        <taxon>Spermatophyta</taxon>
        <taxon>Magnoliopsida</taxon>
        <taxon>eudicotyledons</taxon>
        <taxon>Gunneridae</taxon>
        <taxon>Pentapetalae</taxon>
        <taxon>asterids</taxon>
        <taxon>lamiids</taxon>
        <taxon>Lamiales</taxon>
        <taxon>Scrophulariaceae</taxon>
        <taxon>Buddlejeae</taxon>
        <taxon>Buddleja</taxon>
    </lineage>
</organism>
<evidence type="ECO:0000256" key="1">
    <source>
        <dbReference type="SAM" id="MobiDB-lite"/>
    </source>
</evidence>
<sequence>MTFTAVPQMKSIYHMKLKHQDAIRLVECLLKKMESLTEPEAFAIFFDAMILASGQGIQEVIEMIVNTFPAAIHCHELATNYIIFHIAVKNRCENVYNLVYRMGAQKNNFADLWDNSGNSLLHLCAELAPPHKLNLVSGAALQMQRELQWFKFPLLVDVISSTYGTGIFVRFCSTLQLMDKNTFVDLTDCRKLDFHFDEAEKGKKELLDNGSGEKLITECQSTVLQEKIPNIGMEFDNEKAAYNFYNEYAKLVGFGIRNHNVHNDENGRIINGTFCCACQGHRGIDKRDVNVKSHRPETRTGCEAMLKIDGRQKSGKYKVVNFITDHNGHDLVSPSKTHMLRSHRPITVAQASQADDIEMSGITPKAEFLLMARQVDEDYQIANIFCVDAQMMVDYAYFGDVVCFDTTYRENKEGRPFTLFVGVNHNKQSIVFGASLLYDETASTFMWLFDTFARAMSGKKPKTILTDQDAAMAKALATKWPETYHRFTEDALGESGNASTDVVIRGLKNKEKKPAKYGKRQGSGLEKSTRKKKQKQDNVSSSNNEIERGIIMRIPNNNTNGLSVDASIESSSLPSLSQLSQEYQVGLSNLSVVYPNEGFSLSNVEPFQFPQISWPIVYQQHTVTPYPIQNQQKGTSLMELLQQQLMKPQGFERLQSNNFAQSQSTNDDNGHGDVLKGS</sequence>
<keyword evidence="5" id="KW-1185">Reference proteome</keyword>
<dbReference type="AlphaFoldDB" id="A0AAV6WGV8"/>
<dbReference type="PANTHER" id="PTHR47718">
    <property type="entry name" value="OS01G0519700 PROTEIN"/>
    <property type="match status" value="1"/>
</dbReference>
<gene>
    <name evidence="4" type="ORF">BUALT_Bualt16G0044900</name>
</gene>
<dbReference type="Pfam" id="PF10551">
    <property type="entry name" value="MULE"/>
    <property type="match status" value="1"/>
</dbReference>
<reference evidence="4" key="1">
    <citation type="submission" date="2019-10" db="EMBL/GenBank/DDBJ databases">
        <authorList>
            <person name="Zhang R."/>
            <person name="Pan Y."/>
            <person name="Wang J."/>
            <person name="Ma R."/>
            <person name="Yu S."/>
        </authorList>
    </citation>
    <scope>NUCLEOTIDE SEQUENCE</scope>
    <source>
        <strain evidence="4">LA-IB0</strain>
        <tissue evidence="4">Leaf</tissue>
    </source>
</reference>
<dbReference type="Pfam" id="PF03101">
    <property type="entry name" value="FAR1"/>
    <property type="match status" value="1"/>
</dbReference>
<dbReference type="InterPro" id="IPR018289">
    <property type="entry name" value="MULE_transposase_dom"/>
</dbReference>
<proteinExistence type="predicted"/>
<name>A0AAV6WGV8_9LAMI</name>
<dbReference type="EMBL" id="WHWC01000016">
    <property type="protein sequence ID" value="KAG8367171.1"/>
    <property type="molecule type" value="Genomic_DNA"/>
</dbReference>
<evidence type="ECO:0000259" key="2">
    <source>
        <dbReference type="Pfam" id="PF03101"/>
    </source>
</evidence>
<evidence type="ECO:0000313" key="4">
    <source>
        <dbReference type="EMBL" id="KAG8367171.1"/>
    </source>
</evidence>
<evidence type="ECO:0008006" key="6">
    <source>
        <dbReference type="Google" id="ProtNLM"/>
    </source>
</evidence>
<dbReference type="InterPro" id="IPR004330">
    <property type="entry name" value="FAR1_DNA_bnd_dom"/>
</dbReference>
<feature type="region of interest" description="Disordered" evidence="1">
    <location>
        <begin position="510"/>
        <end position="545"/>
    </location>
</feature>
<dbReference type="Proteomes" id="UP000826271">
    <property type="component" value="Unassembled WGS sequence"/>
</dbReference>
<dbReference type="PANTHER" id="PTHR47718:SF8">
    <property type="entry name" value="PROTEIN FAR1-RELATED SEQUENCE"/>
    <property type="match status" value="1"/>
</dbReference>
<feature type="compositionally biased region" description="Polar residues" evidence="1">
    <location>
        <begin position="656"/>
        <end position="667"/>
    </location>
</feature>
<feature type="domain" description="MULE transposase" evidence="3">
    <location>
        <begin position="401"/>
        <end position="487"/>
    </location>
</feature>
<protein>
    <recommendedName>
        <fullName evidence="6">Protein FAR1-RELATED SEQUENCE</fullName>
    </recommendedName>
</protein>
<comment type="caution">
    <text evidence="4">The sequence shown here is derived from an EMBL/GenBank/DDBJ whole genome shotgun (WGS) entry which is preliminary data.</text>
</comment>
<feature type="domain" description="FAR1" evidence="2">
    <location>
        <begin position="243"/>
        <end position="331"/>
    </location>
</feature>
<feature type="region of interest" description="Disordered" evidence="1">
    <location>
        <begin position="656"/>
        <end position="678"/>
    </location>
</feature>
<evidence type="ECO:0000259" key="3">
    <source>
        <dbReference type="Pfam" id="PF10551"/>
    </source>
</evidence>
<accession>A0AAV6WGV8</accession>
<feature type="compositionally biased region" description="Basic and acidic residues" evidence="1">
    <location>
        <begin position="668"/>
        <end position="678"/>
    </location>
</feature>
<evidence type="ECO:0000313" key="5">
    <source>
        <dbReference type="Proteomes" id="UP000826271"/>
    </source>
</evidence>